<sequence>MGEIDHRALKQVPYKLIVMAKQYYQVLIFLIMVVLAYAFCSLTYTRWKMRRYAAAEARQKEEEAELFPMLTKDDIPFGARALERGIQIEGIWISNHNTPIQTPHPPGTPLRSRAPSPAARVFLLPSPSPTLVSSIAPATTPPSQSLPVYRSPPPLPAQHRPRTGLNTITGNNYTYEPQRPGGVYSPVMASQIPEPPSKSSRFQRRSEILTSNEKRASFHTRIRRASRIFEKSHPMGVVEHEGMEPGSTSNASGSKSEEPHRASRLARVIRRRSSEEFRRRMSQIFNERIHMTVPAERLQFSPDLWEKRRKKRGSILWPFQSEDSLS</sequence>
<evidence type="ECO:0000313" key="4">
    <source>
        <dbReference type="Proteomes" id="UP000191285"/>
    </source>
</evidence>
<evidence type="ECO:0000313" key="3">
    <source>
        <dbReference type="EMBL" id="OQE31739.1"/>
    </source>
</evidence>
<keyword evidence="2" id="KW-1133">Transmembrane helix</keyword>
<accession>A0A1V6U0W7</accession>
<evidence type="ECO:0000256" key="1">
    <source>
        <dbReference type="SAM" id="MobiDB-lite"/>
    </source>
</evidence>
<organism evidence="3 4">
    <name type="scientific">Penicillium steckii</name>
    <dbReference type="NCBI Taxonomy" id="303698"/>
    <lineage>
        <taxon>Eukaryota</taxon>
        <taxon>Fungi</taxon>
        <taxon>Dikarya</taxon>
        <taxon>Ascomycota</taxon>
        <taxon>Pezizomycotina</taxon>
        <taxon>Eurotiomycetes</taxon>
        <taxon>Eurotiomycetidae</taxon>
        <taxon>Eurotiales</taxon>
        <taxon>Aspergillaceae</taxon>
        <taxon>Penicillium</taxon>
    </lineage>
</organism>
<dbReference type="OrthoDB" id="5426165at2759"/>
<keyword evidence="2" id="KW-0472">Membrane</keyword>
<feature type="transmembrane region" description="Helical" evidence="2">
    <location>
        <begin position="23"/>
        <end position="44"/>
    </location>
</feature>
<evidence type="ECO:0000256" key="2">
    <source>
        <dbReference type="SAM" id="Phobius"/>
    </source>
</evidence>
<dbReference type="STRING" id="303698.A0A1V6U0W7"/>
<dbReference type="EMBL" id="MLKD01000001">
    <property type="protein sequence ID" value="OQE31739.1"/>
    <property type="molecule type" value="Genomic_DNA"/>
</dbReference>
<keyword evidence="2" id="KW-0812">Transmembrane</keyword>
<comment type="caution">
    <text evidence="3">The sequence shown here is derived from an EMBL/GenBank/DDBJ whole genome shotgun (WGS) entry which is preliminary data.</text>
</comment>
<name>A0A1V6U0W7_9EURO</name>
<proteinExistence type="predicted"/>
<gene>
    <name evidence="3" type="ORF">PENSTE_c001G03022</name>
</gene>
<dbReference type="Proteomes" id="UP000191285">
    <property type="component" value="Unassembled WGS sequence"/>
</dbReference>
<dbReference type="AlphaFoldDB" id="A0A1V6U0W7"/>
<protein>
    <submittedName>
        <fullName evidence="3">Uncharacterized protein</fullName>
    </submittedName>
</protein>
<dbReference type="PANTHER" id="PTHR40623">
    <property type="entry name" value="INTEGRAL MEMBRANE PROTEIN"/>
    <property type="match status" value="1"/>
</dbReference>
<keyword evidence="4" id="KW-1185">Reference proteome</keyword>
<feature type="region of interest" description="Disordered" evidence="1">
    <location>
        <begin position="236"/>
        <end position="264"/>
    </location>
</feature>
<reference evidence="4" key="1">
    <citation type="journal article" date="2017" name="Nat. Microbiol.">
        <title>Global analysis of biosynthetic gene clusters reveals vast potential of secondary metabolite production in Penicillium species.</title>
        <authorList>
            <person name="Nielsen J.C."/>
            <person name="Grijseels S."/>
            <person name="Prigent S."/>
            <person name="Ji B."/>
            <person name="Dainat J."/>
            <person name="Nielsen K.F."/>
            <person name="Frisvad J.C."/>
            <person name="Workman M."/>
            <person name="Nielsen J."/>
        </authorList>
    </citation>
    <scope>NUCLEOTIDE SEQUENCE [LARGE SCALE GENOMIC DNA]</scope>
    <source>
        <strain evidence="4">IBT 24891</strain>
    </source>
</reference>
<dbReference type="PANTHER" id="PTHR40623:SF2">
    <property type="entry name" value="INTEGRAL MEMBRANE PROTEIN"/>
    <property type="match status" value="1"/>
</dbReference>